<dbReference type="InterPro" id="IPR046848">
    <property type="entry name" value="E_motif"/>
</dbReference>
<dbReference type="InterPro" id="IPR002885">
    <property type="entry name" value="PPR_rpt"/>
</dbReference>
<dbReference type="NCBIfam" id="TIGR00756">
    <property type="entry name" value="PPR"/>
    <property type="match status" value="2"/>
</dbReference>
<dbReference type="FunFam" id="1.25.40.10:FF:000450">
    <property type="entry name" value="Putative pentatricopeptide repeat-containing protein"/>
    <property type="match status" value="1"/>
</dbReference>
<name>A0AAD8RSU8_LOLMU</name>
<dbReference type="GO" id="GO:0008270">
    <property type="term" value="F:zinc ion binding"/>
    <property type="evidence" value="ECO:0007669"/>
    <property type="project" value="InterPro"/>
</dbReference>
<dbReference type="InterPro" id="IPR046960">
    <property type="entry name" value="PPR_At4g14850-like_plant"/>
</dbReference>
<dbReference type="Pfam" id="PF01535">
    <property type="entry name" value="PPR"/>
    <property type="match status" value="2"/>
</dbReference>
<dbReference type="AlphaFoldDB" id="A0AAD8RSU8"/>
<evidence type="ECO:0000259" key="4">
    <source>
        <dbReference type="Pfam" id="PF14432"/>
    </source>
</evidence>
<dbReference type="Gene3D" id="1.25.40.10">
    <property type="entry name" value="Tetratricopeptide repeat domain"/>
    <property type="match status" value="2"/>
</dbReference>
<dbReference type="GO" id="GO:0009451">
    <property type="term" value="P:RNA modification"/>
    <property type="evidence" value="ECO:0007669"/>
    <property type="project" value="InterPro"/>
</dbReference>
<gene>
    <name evidence="5" type="ORF">QYE76_003606</name>
</gene>
<feature type="domain" description="DYW" evidence="4">
    <location>
        <begin position="283"/>
        <end position="333"/>
    </location>
</feature>
<organism evidence="5 6">
    <name type="scientific">Lolium multiflorum</name>
    <name type="common">Italian ryegrass</name>
    <name type="synonym">Lolium perenne subsp. multiflorum</name>
    <dbReference type="NCBI Taxonomy" id="4521"/>
    <lineage>
        <taxon>Eukaryota</taxon>
        <taxon>Viridiplantae</taxon>
        <taxon>Streptophyta</taxon>
        <taxon>Embryophyta</taxon>
        <taxon>Tracheophyta</taxon>
        <taxon>Spermatophyta</taxon>
        <taxon>Magnoliopsida</taxon>
        <taxon>Liliopsida</taxon>
        <taxon>Poales</taxon>
        <taxon>Poaceae</taxon>
        <taxon>BOP clade</taxon>
        <taxon>Pooideae</taxon>
        <taxon>Poodae</taxon>
        <taxon>Poeae</taxon>
        <taxon>Poeae Chloroplast Group 2 (Poeae type)</taxon>
        <taxon>Loliodinae</taxon>
        <taxon>Loliinae</taxon>
        <taxon>Lolium</taxon>
    </lineage>
</organism>
<dbReference type="Proteomes" id="UP001231189">
    <property type="component" value="Unassembled WGS sequence"/>
</dbReference>
<dbReference type="Pfam" id="PF13041">
    <property type="entry name" value="PPR_2"/>
    <property type="match status" value="1"/>
</dbReference>
<comment type="caution">
    <text evidence="5">The sequence shown here is derived from an EMBL/GenBank/DDBJ whole genome shotgun (WGS) entry which is preliminary data.</text>
</comment>
<evidence type="ECO:0000313" key="6">
    <source>
        <dbReference type="Proteomes" id="UP001231189"/>
    </source>
</evidence>
<keyword evidence="6" id="KW-1185">Reference proteome</keyword>
<accession>A0AAD8RSU8</accession>
<dbReference type="PANTHER" id="PTHR47926">
    <property type="entry name" value="PENTATRICOPEPTIDE REPEAT-CONTAINING PROTEIN"/>
    <property type="match status" value="1"/>
</dbReference>
<dbReference type="EMBL" id="JAUUTY010000005">
    <property type="protein sequence ID" value="KAK1629291.1"/>
    <property type="molecule type" value="Genomic_DNA"/>
</dbReference>
<dbReference type="PROSITE" id="PS51375">
    <property type="entry name" value="PPR"/>
    <property type="match status" value="2"/>
</dbReference>
<proteinExistence type="predicted"/>
<keyword evidence="1" id="KW-0677">Repeat</keyword>
<dbReference type="Pfam" id="PF20431">
    <property type="entry name" value="E_motif"/>
    <property type="match status" value="1"/>
</dbReference>
<evidence type="ECO:0000313" key="5">
    <source>
        <dbReference type="EMBL" id="KAK1629291.1"/>
    </source>
</evidence>
<protein>
    <recommendedName>
        <fullName evidence="4">DYW domain-containing protein</fullName>
    </recommendedName>
</protein>
<reference evidence="5" key="1">
    <citation type="submission" date="2023-07" db="EMBL/GenBank/DDBJ databases">
        <title>A chromosome-level genome assembly of Lolium multiflorum.</title>
        <authorList>
            <person name="Chen Y."/>
            <person name="Copetti D."/>
            <person name="Kolliker R."/>
            <person name="Studer B."/>
        </authorList>
    </citation>
    <scope>NUCLEOTIDE SEQUENCE</scope>
    <source>
        <strain evidence="5">02402/16</strain>
        <tissue evidence="5">Leaf</tissue>
    </source>
</reference>
<sequence length="397" mass="43882">MRCPSTVSWTALIAAYMNTGRVKEAVAAAREALATGMRPDSITAVRVLSVCAQAADLDTGEVAWRAALREGIATRLFVATAAVNLYVKCGQIAKAREVFDKMPEKDAVAWGAMVGGYASSGHPREALELFSAMQTQGVRPDCYTVAHALSACTRLGALDLGRQAAGAVDWDEFLDDPVLGTALIHRDPELAEHVLKQLILLEPRNYGNYLVLSNFYSNIDRWKDAKKVRLDVKDKGVNKVCAYSWVVFSGKVHEFRVGDKSHHLTGQIYKKLDELGMELKNMGYSPTTDVVLFDLEDQEKEHTLVPYSEKLAIAFGLLSTRPGDPIRVTNNLRDSIGPSLGCTWNHLHIDQMHLIWDGKLSGWWSEELRMSFLTTQFLGTALIGRYASMGAHRMHGS</sequence>
<evidence type="ECO:0000256" key="3">
    <source>
        <dbReference type="PROSITE-ProRule" id="PRU00708"/>
    </source>
</evidence>
<dbReference type="SUPFAM" id="SSF48452">
    <property type="entry name" value="TPR-like"/>
    <property type="match status" value="1"/>
</dbReference>
<dbReference type="InterPro" id="IPR032867">
    <property type="entry name" value="DYW_dom"/>
</dbReference>
<dbReference type="InterPro" id="IPR011990">
    <property type="entry name" value="TPR-like_helical_dom_sf"/>
</dbReference>
<evidence type="ECO:0000256" key="1">
    <source>
        <dbReference type="ARBA" id="ARBA00022737"/>
    </source>
</evidence>
<evidence type="ECO:0000256" key="2">
    <source>
        <dbReference type="ARBA" id="ARBA00022946"/>
    </source>
</evidence>
<feature type="repeat" description="PPR" evidence="3">
    <location>
        <begin position="5"/>
        <end position="39"/>
    </location>
</feature>
<dbReference type="GO" id="GO:0003723">
    <property type="term" value="F:RNA binding"/>
    <property type="evidence" value="ECO:0007669"/>
    <property type="project" value="InterPro"/>
</dbReference>
<feature type="repeat" description="PPR" evidence="3">
    <location>
        <begin position="106"/>
        <end position="140"/>
    </location>
</feature>
<dbReference type="Pfam" id="PF14432">
    <property type="entry name" value="DYW_deaminase"/>
    <property type="match status" value="1"/>
</dbReference>
<keyword evidence="2" id="KW-0809">Transit peptide</keyword>